<dbReference type="EMBL" id="LC025621">
    <property type="protein sequence ID" value="BAS05954.1"/>
    <property type="molecule type" value="Genomic_DNA"/>
</dbReference>
<dbReference type="Gene3D" id="2.60.40.10">
    <property type="entry name" value="Immunoglobulins"/>
    <property type="match status" value="1"/>
</dbReference>
<keyword evidence="3 6" id="KW-0119">Carbohydrate metabolism</keyword>
<dbReference type="InterPro" id="IPR012341">
    <property type="entry name" value="6hp_glycosidase-like_sf"/>
</dbReference>
<dbReference type="CDD" id="cd02850">
    <property type="entry name" value="E_set_Cellulase_N"/>
    <property type="match status" value="1"/>
</dbReference>
<feature type="domain" description="Cellulase Ig-like" evidence="10">
    <location>
        <begin position="17"/>
        <end position="98"/>
    </location>
</feature>
<evidence type="ECO:0000259" key="9">
    <source>
        <dbReference type="Pfam" id="PF00759"/>
    </source>
</evidence>
<dbReference type="InterPro" id="IPR001701">
    <property type="entry name" value="Glyco_hydro_9"/>
</dbReference>
<evidence type="ECO:0000256" key="4">
    <source>
        <dbReference type="ARBA" id="ARBA00023295"/>
    </source>
</evidence>
<keyword evidence="2 6" id="KW-0378">Hydrolase</keyword>
<evidence type="ECO:0000256" key="1">
    <source>
        <dbReference type="ARBA" id="ARBA00007072"/>
    </source>
</evidence>
<dbReference type="Pfam" id="PF02927">
    <property type="entry name" value="CelD_N"/>
    <property type="match status" value="1"/>
</dbReference>
<evidence type="ECO:0000256" key="6">
    <source>
        <dbReference type="PROSITE-ProRule" id="PRU10059"/>
    </source>
</evidence>
<dbReference type="SUPFAM" id="SSF81296">
    <property type="entry name" value="E set domains"/>
    <property type="match status" value="1"/>
</dbReference>
<dbReference type="EC" id="3.2.1.4" evidence="8"/>
<dbReference type="GO" id="GO:0030245">
    <property type="term" value="P:cellulose catabolic process"/>
    <property type="evidence" value="ECO:0007669"/>
    <property type="project" value="UniProtKB-KW"/>
</dbReference>
<accession>A0A0K2QTR9</accession>
<evidence type="ECO:0000256" key="8">
    <source>
        <dbReference type="RuleBase" id="RU361166"/>
    </source>
</evidence>
<dbReference type="InterPro" id="IPR033126">
    <property type="entry name" value="Glyco_hydro_9_Asp/Glu_AS"/>
</dbReference>
<dbReference type="PROSITE" id="PS00592">
    <property type="entry name" value="GH9_2"/>
    <property type="match status" value="1"/>
</dbReference>
<dbReference type="InterPro" id="IPR018221">
    <property type="entry name" value="Glyco_hydro_9_His_AS"/>
</dbReference>
<organism evidence="11">
    <name type="scientific">Alicyclobacillus cellulosilyticus</name>
    <dbReference type="NCBI Taxonomy" id="1003997"/>
    <lineage>
        <taxon>Bacteria</taxon>
        <taxon>Bacillati</taxon>
        <taxon>Bacillota</taxon>
        <taxon>Bacilli</taxon>
        <taxon>Bacillales</taxon>
        <taxon>Alicyclobacillaceae</taxon>
        <taxon>Alicyclobacillus</taxon>
    </lineage>
</organism>
<dbReference type="SUPFAM" id="SSF48208">
    <property type="entry name" value="Six-hairpin glycosidases"/>
    <property type="match status" value="1"/>
</dbReference>
<dbReference type="InterPro" id="IPR013783">
    <property type="entry name" value="Ig-like_fold"/>
</dbReference>
<dbReference type="InterPro" id="IPR008928">
    <property type="entry name" value="6-hairpin_glycosidase_sf"/>
</dbReference>
<dbReference type="GO" id="GO:0008810">
    <property type="term" value="F:cellulase activity"/>
    <property type="evidence" value="ECO:0007669"/>
    <property type="project" value="UniProtKB-EC"/>
</dbReference>
<comment type="catalytic activity">
    <reaction evidence="8">
        <text>Endohydrolysis of (1-&gt;4)-beta-D-glucosidic linkages in cellulose, lichenin and cereal beta-D-glucans.</text>
        <dbReference type="EC" id="3.2.1.4"/>
    </reaction>
</comment>
<feature type="domain" description="Glycoside hydrolase family 9" evidence="9">
    <location>
        <begin position="113"/>
        <end position="569"/>
    </location>
</feature>
<reference evidence="11" key="1">
    <citation type="submission" date="2015-01" db="EMBL/GenBank/DDBJ databases">
        <title>Establishment of an Ehrlichia FRET-qPCR to investigate the prevalence of ehrlichiosis in ruminants from five Caribbean islands.</title>
        <authorList>
            <person name="Zhang J."/>
        </authorList>
    </citation>
    <scope>NUCLEOTIDE SEQUENCE</scope>
    <source>
        <strain evidence="11">Sueoka</strain>
    </source>
</reference>
<keyword evidence="5 6" id="KW-0624">Polysaccharide degradation</keyword>
<feature type="active site" evidence="6">
    <location>
        <position position="502"/>
    </location>
</feature>
<dbReference type="InterPro" id="IPR014756">
    <property type="entry name" value="Ig_E-set"/>
</dbReference>
<dbReference type="Pfam" id="PF00759">
    <property type="entry name" value="Glyco_hydro_9"/>
    <property type="match status" value="1"/>
</dbReference>
<feature type="active site" evidence="7">
    <location>
        <position position="556"/>
    </location>
</feature>
<dbReference type="PANTHER" id="PTHR22298">
    <property type="entry name" value="ENDO-1,4-BETA-GLUCANASE"/>
    <property type="match status" value="1"/>
</dbReference>
<dbReference type="Gene3D" id="1.50.10.10">
    <property type="match status" value="1"/>
</dbReference>
<proteinExistence type="inferred from homology"/>
<evidence type="ECO:0000256" key="5">
    <source>
        <dbReference type="ARBA" id="ARBA00023326"/>
    </source>
</evidence>
<protein>
    <recommendedName>
        <fullName evidence="8">Endoglucanase</fullName>
        <ecNumber evidence="8">3.2.1.4</ecNumber>
    </recommendedName>
</protein>
<gene>
    <name evidence="11" type="primary">CelM</name>
</gene>
<name>A0A0K2QTR9_9BACL</name>
<sequence>MTETDEPEPKGAIPLSESSRIHVNQIGYLPGQRKVAAVVGPVNTRTFCVTESETGRVVFQGELTGPIADATSGDEVWHADLTALSQPGAYRLTVDGVGTSPVIRVGADVLTDITKAVFKAFYFQRCGMALDSSHAGPWHHAACHTADARLPNPDGGWLDARRPHRGGWHDAGDYGKYTAPGAKAVADLLLAYAFAPALGQVSWNIPESGQGLPDVLAECRYELLWLLQMQDPATGGVHHKVTTKRFPGLTVMPEDDTDEWYFSPISATATASFAAVLALASRFYRPYDPAFSRRCLQAAEHAWAWLAAHPEVPGFRNPPDVFTGEYGDPNDADERFWAAVELYRTTGRAEYQDAAIALCNGRVFNPYGLGWADVGGYGAIACLFAAGLEDDEAGGTRLTPAPAHEWPFADELRAGFLALADHLAGRTTESGYLHSLREEDFIWGSNMEAANRAMHLFLAHRLTGDERYAQAARHHLDYLLGLNPLGQCYVTGFGSRPVQHPHHRPSVADGVEAPVPGLLAGGPNRGLQDEAARQHLAGRPPAKCYLDHAGSYATNEIAIYWNSPLAFALAAAWFTPAG</sequence>
<dbReference type="AlphaFoldDB" id="A0A0K2QTR9"/>
<evidence type="ECO:0000256" key="2">
    <source>
        <dbReference type="ARBA" id="ARBA00022801"/>
    </source>
</evidence>
<evidence type="ECO:0000256" key="3">
    <source>
        <dbReference type="ARBA" id="ARBA00023277"/>
    </source>
</evidence>
<comment type="similarity">
    <text evidence="1 6 8">Belongs to the glycosyl hydrolase 9 (cellulase E) family.</text>
</comment>
<evidence type="ECO:0000259" key="10">
    <source>
        <dbReference type="Pfam" id="PF02927"/>
    </source>
</evidence>
<dbReference type="PROSITE" id="PS00698">
    <property type="entry name" value="GH9_3"/>
    <property type="match status" value="1"/>
</dbReference>
<evidence type="ECO:0000313" key="11">
    <source>
        <dbReference type="EMBL" id="BAS05954.1"/>
    </source>
</evidence>
<feature type="active site" evidence="7">
    <location>
        <position position="547"/>
    </location>
</feature>
<dbReference type="SMR" id="A0A0K2QTR9"/>
<evidence type="ECO:0000256" key="7">
    <source>
        <dbReference type="PROSITE-ProRule" id="PRU10060"/>
    </source>
</evidence>
<dbReference type="InterPro" id="IPR004197">
    <property type="entry name" value="Cellulase_Ig-like"/>
</dbReference>
<keyword evidence="8" id="KW-0136">Cellulose degradation</keyword>
<keyword evidence="4 6" id="KW-0326">Glycosidase</keyword>